<keyword evidence="7" id="KW-1185">Reference proteome</keyword>
<sequence>MITLSRENKLETLWDDIKHNHVIPEEIRLETEQNLLRNRLELNVGFYNQRVKEDDLQQKLEQSYETIALVSPLLKDISSRLDKNTRMIVTDPHGVIISCHSDDVIGYCCPAAELVNNNHELKDLVQAGKAVEVNYDNGIRSQLVPIFDESGEIQFYWGLSDSRPISVEMSNILYLAAQLVQQRYKYMLMIDEYTSSFMNAIPECAVLLDENARVINVNAEFLRLLAIPDKNVFKGMHISSLIAATSPGDDLYAIQSEHRSRFNLRLWDNEIPCHVISKQVINTPYSDQMIILFNELNDRLLPAQPPVTSRLPANVSPFDTIIGDSAEINQIKSIAKRAARTAATVLLEGESGTGKELFALAIHQESQRVGQFIAINCGAIPAELIQSELFGYEEGAFTGAKRRGSPGKFEMADGGTVFLDEIGEMPVDMQVSLLRFLQDKTVTRVGGHQTKKVDVRIIAATNRNLQDEVNQGKFREDLYYRLNVINIQIPPLRQRREDIPLIADYLLAEQCRQNNLPRLKLKPREIEILSGYDWPGNARELANTIERAFILRQGEDLNLDNLPGNRPTKNSSRQEIKEHLEQMEKEALEEQLRIYNGNITHTANALGITRQTLYRKIKAFNIDRMQIKNG</sequence>
<dbReference type="AlphaFoldDB" id="A0A0E4C960"/>
<dbReference type="InterPro" id="IPR002197">
    <property type="entry name" value="HTH_Fis"/>
</dbReference>
<keyword evidence="3" id="KW-0805">Transcription regulation</keyword>
<evidence type="ECO:0000256" key="1">
    <source>
        <dbReference type="ARBA" id="ARBA00022741"/>
    </source>
</evidence>
<dbReference type="InterPro" id="IPR027417">
    <property type="entry name" value="P-loop_NTPase"/>
</dbReference>
<accession>A0A0E4C960</accession>
<dbReference type="InterPro" id="IPR058031">
    <property type="entry name" value="AAA_lid_NorR"/>
</dbReference>
<dbReference type="SMART" id="SM00382">
    <property type="entry name" value="AAA"/>
    <property type="match status" value="1"/>
</dbReference>
<dbReference type="InterPro" id="IPR009057">
    <property type="entry name" value="Homeodomain-like_sf"/>
</dbReference>
<dbReference type="Pfam" id="PF02954">
    <property type="entry name" value="HTH_8"/>
    <property type="match status" value="1"/>
</dbReference>
<dbReference type="EMBL" id="CGIH01000032">
    <property type="protein sequence ID" value="CFX86876.1"/>
    <property type="molecule type" value="Genomic_DNA"/>
</dbReference>
<dbReference type="GO" id="GO:0043565">
    <property type="term" value="F:sequence-specific DNA binding"/>
    <property type="evidence" value="ECO:0007669"/>
    <property type="project" value="InterPro"/>
</dbReference>
<dbReference type="PANTHER" id="PTHR32071">
    <property type="entry name" value="TRANSCRIPTIONAL REGULATORY PROTEIN"/>
    <property type="match status" value="1"/>
</dbReference>
<dbReference type="RefSeq" id="WP_052729726.1">
    <property type="nucleotide sequence ID" value="NZ_CGIH01000032.1"/>
</dbReference>
<dbReference type="PROSITE" id="PS50045">
    <property type="entry name" value="SIGMA54_INTERACT_4"/>
    <property type="match status" value="1"/>
</dbReference>
<keyword evidence="2" id="KW-0067">ATP-binding</keyword>
<dbReference type="SUPFAM" id="SSF52540">
    <property type="entry name" value="P-loop containing nucleoside triphosphate hydrolases"/>
    <property type="match status" value="1"/>
</dbReference>
<dbReference type="SUPFAM" id="SSF46689">
    <property type="entry name" value="Homeodomain-like"/>
    <property type="match status" value="1"/>
</dbReference>
<dbReference type="GO" id="GO:0005524">
    <property type="term" value="F:ATP binding"/>
    <property type="evidence" value="ECO:0007669"/>
    <property type="project" value="UniProtKB-KW"/>
</dbReference>
<reference evidence="6 7" key="1">
    <citation type="submission" date="2015-03" db="EMBL/GenBank/DDBJ databases">
        <authorList>
            <person name="Murphy D."/>
        </authorList>
    </citation>
    <scope>NUCLEOTIDE SEQUENCE [LARGE SCALE GENOMIC DNA]</scope>
    <source>
        <strain evidence="6 7">OL-4</strain>
    </source>
</reference>
<dbReference type="PROSITE" id="PS00675">
    <property type="entry name" value="SIGMA54_INTERACT_1"/>
    <property type="match status" value="1"/>
</dbReference>
<dbReference type="Gene3D" id="1.10.8.60">
    <property type="match status" value="1"/>
</dbReference>
<keyword evidence="1" id="KW-0547">Nucleotide-binding</keyword>
<evidence type="ECO:0000259" key="5">
    <source>
        <dbReference type="PROSITE" id="PS50045"/>
    </source>
</evidence>
<evidence type="ECO:0000313" key="6">
    <source>
        <dbReference type="EMBL" id="CFX86876.1"/>
    </source>
</evidence>
<dbReference type="GO" id="GO:0006355">
    <property type="term" value="P:regulation of DNA-templated transcription"/>
    <property type="evidence" value="ECO:0007669"/>
    <property type="project" value="InterPro"/>
</dbReference>
<dbReference type="FunFam" id="3.40.50.300:FF:000006">
    <property type="entry name" value="DNA-binding transcriptional regulator NtrC"/>
    <property type="match status" value="1"/>
</dbReference>
<keyword evidence="4" id="KW-0804">Transcription</keyword>
<name>A0A0E4C960_9FIRM</name>
<dbReference type="InterPro" id="IPR025662">
    <property type="entry name" value="Sigma_54_int_dom_ATP-bd_1"/>
</dbReference>
<evidence type="ECO:0000313" key="7">
    <source>
        <dbReference type="Proteomes" id="UP000045545"/>
    </source>
</evidence>
<gene>
    <name evidence="6" type="ORF">2077</name>
</gene>
<dbReference type="OrthoDB" id="9803970at2"/>
<feature type="domain" description="Sigma-54 factor interaction" evidence="5">
    <location>
        <begin position="321"/>
        <end position="550"/>
    </location>
</feature>
<dbReference type="PROSITE" id="PS00676">
    <property type="entry name" value="SIGMA54_INTERACT_2"/>
    <property type="match status" value="1"/>
</dbReference>
<dbReference type="CDD" id="cd00009">
    <property type="entry name" value="AAA"/>
    <property type="match status" value="1"/>
</dbReference>
<organism evidence="6 7">
    <name type="scientific">Syntrophomonas zehnderi OL-4</name>
    <dbReference type="NCBI Taxonomy" id="690567"/>
    <lineage>
        <taxon>Bacteria</taxon>
        <taxon>Bacillati</taxon>
        <taxon>Bacillota</taxon>
        <taxon>Clostridia</taxon>
        <taxon>Eubacteriales</taxon>
        <taxon>Syntrophomonadaceae</taxon>
        <taxon>Syntrophomonas</taxon>
    </lineage>
</organism>
<dbReference type="InterPro" id="IPR025943">
    <property type="entry name" value="Sigma_54_int_dom_ATP-bd_2"/>
</dbReference>
<dbReference type="Pfam" id="PF25601">
    <property type="entry name" value="AAA_lid_14"/>
    <property type="match status" value="1"/>
</dbReference>
<dbReference type="PANTHER" id="PTHR32071:SF57">
    <property type="entry name" value="C4-DICARBOXYLATE TRANSPORT TRANSCRIPTIONAL REGULATORY PROTEIN DCTD"/>
    <property type="match status" value="1"/>
</dbReference>
<dbReference type="Proteomes" id="UP000045545">
    <property type="component" value="Unassembled WGS sequence"/>
</dbReference>
<dbReference type="Gene3D" id="1.10.10.60">
    <property type="entry name" value="Homeodomain-like"/>
    <property type="match status" value="1"/>
</dbReference>
<proteinExistence type="predicted"/>
<protein>
    <submittedName>
        <fullName evidence="6">RNA polymerase sigma factor 54 interaction domain</fullName>
    </submittedName>
</protein>
<dbReference type="InterPro" id="IPR003593">
    <property type="entry name" value="AAA+_ATPase"/>
</dbReference>
<evidence type="ECO:0000256" key="4">
    <source>
        <dbReference type="ARBA" id="ARBA00023163"/>
    </source>
</evidence>
<dbReference type="STRING" id="690567.2077"/>
<dbReference type="Pfam" id="PF00158">
    <property type="entry name" value="Sigma54_activat"/>
    <property type="match status" value="1"/>
</dbReference>
<dbReference type="Gene3D" id="3.40.50.300">
    <property type="entry name" value="P-loop containing nucleotide triphosphate hydrolases"/>
    <property type="match status" value="1"/>
</dbReference>
<evidence type="ECO:0000256" key="3">
    <source>
        <dbReference type="ARBA" id="ARBA00023015"/>
    </source>
</evidence>
<dbReference type="PRINTS" id="PR01590">
    <property type="entry name" value="HTHFIS"/>
</dbReference>
<evidence type="ECO:0000256" key="2">
    <source>
        <dbReference type="ARBA" id="ARBA00022840"/>
    </source>
</evidence>
<dbReference type="InterPro" id="IPR002078">
    <property type="entry name" value="Sigma_54_int"/>
</dbReference>